<gene>
    <name evidence="2" type="ORF">OS493_018721</name>
</gene>
<proteinExistence type="predicted"/>
<dbReference type="OrthoDB" id="415358at2759"/>
<dbReference type="Gene3D" id="2.60.120.650">
    <property type="entry name" value="Cupin"/>
    <property type="match status" value="1"/>
</dbReference>
<organism evidence="2 3">
    <name type="scientific">Desmophyllum pertusum</name>
    <dbReference type="NCBI Taxonomy" id="174260"/>
    <lineage>
        <taxon>Eukaryota</taxon>
        <taxon>Metazoa</taxon>
        <taxon>Cnidaria</taxon>
        <taxon>Anthozoa</taxon>
        <taxon>Hexacorallia</taxon>
        <taxon>Scleractinia</taxon>
        <taxon>Caryophylliina</taxon>
        <taxon>Caryophylliidae</taxon>
        <taxon>Desmophyllum</taxon>
    </lineage>
</organism>
<dbReference type="PANTHER" id="PTHR12461">
    <property type="entry name" value="HYPOXIA-INDUCIBLE FACTOR 1 ALPHA INHIBITOR-RELATED"/>
    <property type="match status" value="1"/>
</dbReference>
<dbReference type="InterPro" id="IPR003347">
    <property type="entry name" value="JmjC_dom"/>
</dbReference>
<dbReference type="SUPFAM" id="SSF51197">
    <property type="entry name" value="Clavaminate synthase-like"/>
    <property type="match status" value="1"/>
</dbReference>
<evidence type="ECO:0000313" key="2">
    <source>
        <dbReference type="EMBL" id="KAJ7385028.1"/>
    </source>
</evidence>
<comment type="caution">
    <text evidence="2">The sequence shown here is derived from an EMBL/GenBank/DDBJ whole genome shotgun (WGS) entry which is preliminary data.</text>
</comment>
<protein>
    <recommendedName>
        <fullName evidence="1">JmjC domain-containing protein</fullName>
    </recommendedName>
</protein>
<dbReference type="PANTHER" id="PTHR12461:SF53">
    <property type="entry name" value="JMJC DOMAIN-CONTAINING PROTEIN"/>
    <property type="match status" value="1"/>
</dbReference>
<reference evidence="2" key="1">
    <citation type="submission" date="2023-01" db="EMBL/GenBank/DDBJ databases">
        <title>Genome assembly of the deep-sea coral Lophelia pertusa.</title>
        <authorList>
            <person name="Herrera S."/>
            <person name="Cordes E."/>
        </authorList>
    </citation>
    <scope>NUCLEOTIDE SEQUENCE</scope>
    <source>
        <strain evidence="2">USNM1676648</strain>
        <tissue evidence="2">Polyp</tissue>
    </source>
</reference>
<dbReference type="InterPro" id="IPR041667">
    <property type="entry name" value="Cupin_8"/>
</dbReference>
<evidence type="ECO:0000313" key="3">
    <source>
        <dbReference type="Proteomes" id="UP001163046"/>
    </source>
</evidence>
<feature type="domain" description="JmjC" evidence="1">
    <location>
        <begin position="1"/>
        <end position="118"/>
    </location>
</feature>
<name>A0A9W9ZQL8_9CNID</name>
<accession>A0A9W9ZQL8</accession>
<dbReference type="Proteomes" id="UP001163046">
    <property type="component" value="Unassembled WGS sequence"/>
</dbReference>
<evidence type="ECO:0000259" key="1">
    <source>
        <dbReference type="PROSITE" id="PS51184"/>
    </source>
</evidence>
<dbReference type="Pfam" id="PF13621">
    <property type="entry name" value="Cupin_8"/>
    <property type="match status" value="1"/>
</dbReference>
<keyword evidence="3" id="KW-1185">Reference proteome</keyword>
<sequence length="118" mass="13213">MCGTFKDFIHELNFWMSSGGTRSVIHFDADHNIHCLVAGRKDFIMIHPDFAPFLNLTKPPQFGSGFSSISPDVVDLNLYPDVPKVEWTYSTLEPGDCIFIPSGKLMHTMNTASSFQSL</sequence>
<dbReference type="EMBL" id="MU825883">
    <property type="protein sequence ID" value="KAJ7385028.1"/>
    <property type="molecule type" value="Genomic_DNA"/>
</dbReference>
<dbReference type="AlphaFoldDB" id="A0A9W9ZQL8"/>
<dbReference type="PROSITE" id="PS51184">
    <property type="entry name" value="JMJC"/>
    <property type="match status" value="1"/>
</dbReference>